<proteinExistence type="predicted"/>
<comment type="caution">
    <text evidence="2">The sequence shown here is derived from an EMBL/GenBank/DDBJ whole genome shotgun (WGS) entry which is preliminary data.</text>
</comment>
<feature type="transmembrane region" description="Helical" evidence="1">
    <location>
        <begin position="203"/>
        <end position="221"/>
    </location>
</feature>
<sequence>MGFLGGLIGGVLGGFGLFKGGSGVSSAAKSLAADTGRTLAAIREDVKEIKQHLLREVWPRVNETLADVQALVRDTQTLVITGTFTVKILALLLVVCILYVLKKQITAVQWQRNTYWQSPAAYKPMGWSSRGSPGAAVLAMESVFLQFLFWICLLMAVVLGLHLVQEMFLIANVGQLWPANIPFIIIIPSVATVAVVLQHIADIIHGIASAILLLFYTLFGLPLSLSVGPVVTGSQYAKTSHLLLSVTLLTIPFLYLVMAVFPVMYLWEVFQLKLPLLWFEFALLVYLVFFATAIMVHILGEVVLRVLIRPLWDCWARTL</sequence>
<accession>A0AA35R3R3</accession>
<gene>
    <name evidence="2" type="ORF">GBAR_LOCUS3144</name>
</gene>
<dbReference type="AlphaFoldDB" id="A0AA35R3R3"/>
<keyword evidence="1" id="KW-0472">Membrane</keyword>
<evidence type="ECO:0008006" key="4">
    <source>
        <dbReference type="Google" id="ProtNLM"/>
    </source>
</evidence>
<evidence type="ECO:0000313" key="2">
    <source>
        <dbReference type="EMBL" id="CAI8001240.1"/>
    </source>
</evidence>
<dbReference type="Proteomes" id="UP001174909">
    <property type="component" value="Unassembled WGS sequence"/>
</dbReference>
<evidence type="ECO:0000313" key="3">
    <source>
        <dbReference type="Proteomes" id="UP001174909"/>
    </source>
</evidence>
<reference evidence="2" key="1">
    <citation type="submission" date="2023-03" db="EMBL/GenBank/DDBJ databases">
        <authorList>
            <person name="Steffen K."/>
            <person name="Cardenas P."/>
        </authorList>
    </citation>
    <scope>NUCLEOTIDE SEQUENCE</scope>
</reference>
<keyword evidence="3" id="KW-1185">Reference proteome</keyword>
<keyword evidence="1" id="KW-0812">Transmembrane</keyword>
<protein>
    <recommendedName>
        <fullName evidence="4">Transmembrane protein</fullName>
    </recommendedName>
</protein>
<feature type="transmembrane region" description="Helical" evidence="1">
    <location>
        <begin position="242"/>
        <end position="265"/>
    </location>
</feature>
<evidence type="ECO:0000256" key="1">
    <source>
        <dbReference type="SAM" id="Phobius"/>
    </source>
</evidence>
<feature type="transmembrane region" description="Helical" evidence="1">
    <location>
        <begin position="78"/>
        <end position="101"/>
    </location>
</feature>
<keyword evidence="1" id="KW-1133">Transmembrane helix</keyword>
<feature type="transmembrane region" description="Helical" evidence="1">
    <location>
        <begin position="277"/>
        <end position="299"/>
    </location>
</feature>
<name>A0AA35R3R3_GEOBA</name>
<organism evidence="2 3">
    <name type="scientific">Geodia barretti</name>
    <name type="common">Barrett's horny sponge</name>
    <dbReference type="NCBI Taxonomy" id="519541"/>
    <lineage>
        <taxon>Eukaryota</taxon>
        <taxon>Metazoa</taxon>
        <taxon>Porifera</taxon>
        <taxon>Demospongiae</taxon>
        <taxon>Heteroscleromorpha</taxon>
        <taxon>Tetractinellida</taxon>
        <taxon>Astrophorina</taxon>
        <taxon>Geodiidae</taxon>
        <taxon>Geodia</taxon>
    </lineage>
</organism>
<feature type="transmembrane region" description="Helical" evidence="1">
    <location>
        <begin position="176"/>
        <end position="197"/>
    </location>
</feature>
<dbReference type="EMBL" id="CASHTH010000429">
    <property type="protein sequence ID" value="CAI8001240.1"/>
    <property type="molecule type" value="Genomic_DNA"/>
</dbReference>
<feature type="transmembrane region" description="Helical" evidence="1">
    <location>
        <begin position="143"/>
        <end position="164"/>
    </location>
</feature>